<feature type="transmembrane region" description="Helical" evidence="1">
    <location>
        <begin position="61"/>
        <end position="83"/>
    </location>
</feature>
<dbReference type="InterPro" id="IPR009649">
    <property type="entry name" value="TraU"/>
</dbReference>
<dbReference type="AlphaFoldDB" id="A0A3A1YE14"/>
<dbReference type="Pfam" id="PF06834">
    <property type="entry name" value="TraU"/>
    <property type="match status" value="1"/>
</dbReference>
<gene>
    <name evidence="2" type="ORF">CKF58_05980</name>
</gene>
<organism evidence="2 3">
    <name type="scientific">Psittacicella hinzii</name>
    <dbReference type="NCBI Taxonomy" id="2028575"/>
    <lineage>
        <taxon>Bacteria</taxon>
        <taxon>Pseudomonadati</taxon>
        <taxon>Pseudomonadota</taxon>
        <taxon>Gammaproteobacteria</taxon>
        <taxon>Pasteurellales</taxon>
        <taxon>Psittacicellaceae</taxon>
        <taxon>Psittacicella</taxon>
    </lineage>
</organism>
<evidence type="ECO:0000256" key="1">
    <source>
        <dbReference type="SAM" id="Phobius"/>
    </source>
</evidence>
<keyword evidence="3" id="KW-1185">Reference proteome</keyword>
<dbReference type="OrthoDB" id="9788211at2"/>
<comment type="caution">
    <text evidence="2">The sequence shown here is derived from an EMBL/GenBank/DDBJ whole genome shotgun (WGS) entry which is preliminary data.</text>
</comment>
<evidence type="ECO:0000313" key="2">
    <source>
        <dbReference type="EMBL" id="RIY36412.1"/>
    </source>
</evidence>
<evidence type="ECO:0000313" key="3">
    <source>
        <dbReference type="Proteomes" id="UP000265916"/>
    </source>
</evidence>
<dbReference type="Proteomes" id="UP000265916">
    <property type="component" value="Unassembled WGS sequence"/>
</dbReference>
<name>A0A3A1YE14_9GAMM</name>
<proteinExistence type="predicted"/>
<dbReference type="EMBL" id="NRJG01000110">
    <property type="protein sequence ID" value="RIY36412.1"/>
    <property type="molecule type" value="Genomic_DNA"/>
</dbReference>
<accession>A0A3A1YE14</accession>
<feature type="transmembrane region" description="Helical" evidence="1">
    <location>
        <begin position="95"/>
        <end position="112"/>
    </location>
</feature>
<feature type="transmembrane region" description="Helical" evidence="1">
    <location>
        <begin position="20"/>
        <end position="41"/>
    </location>
</feature>
<sequence>MQKEFDCSSKYLKGIVRKGVVRILVVGCLGLLCFNMVKVTFCHLFKLLQRFIVLEVKSVSVVIYCLFKWLQTSLALLVNWFGVTFCHLFKLLQRFIFLFLKWVLVLGLVLPVDKVNVYAVYGNGYSYEVERSLTLDTSNESAYSRVPSQIYNHSVNASWLQDGLVITSKGYLSSVGKFLTLRDYALLGDGVNVGKDRLDIQIGNTTQVVGFVSKSTSTSILASTIAHRLLTEERKQEPEEPLGVTLSSQQSSPQVMSNSLGQVGQVDQEAQELLLLDANDELVVNESLVNTNYLVGESLAMISEANVSDVSAENAIGISSEVNVQEARELDYLSLSIFTNLDAQGVLTEVQLAYLTRPVDIRDESVLLVYLGLNVIDRNGRVVGINFANIDSSDLANMSSNDLVNTSGNYLSNMNSNTLSAVVSTGIVNMDKLDPESETTVRISTLPYSNSSLIASSSGAYGNVTSQIGKTSVDTSAGSCVSSNLLSAKLMTDICWDCILPIQISGVAVTGNKDDIPKDAVKDQACKCERKAQLPQIGYTLGFWKPVRLVELVRTPGCLMALNGVKTSIGRPAQIGTRGTGERDLTNQAFYHYHYYAFPLLQILGLINRDICMSNEFTSIDVLYISEIDPTWNYPEIAQLTFPETKLFANEAAVLACGADAIASLMSKNGSNLYWCAGTWGTLYPISGFAPGVGSGAQITSLLATRSLAASHRRGFEYQTVGKQALCKLHTNFKFVAQQYRFSMIYPMPQDSKHPIGRSTFLWGEASGAEDAIYVVYRWKDCCSAFL</sequence>
<reference evidence="2 3" key="1">
    <citation type="submission" date="2017-08" db="EMBL/GenBank/DDBJ databases">
        <title>Reclassification of Bisgaard taxon 37 and 44.</title>
        <authorList>
            <person name="Christensen H."/>
        </authorList>
    </citation>
    <scope>NUCLEOTIDE SEQUENCE [LARGE SCALE GENOMIC DNA]</scope>
    <source>
        <strain evidence="2 3">111</strain>
    </source>
</reference>
<protein>
    <submittedName>
        <fullName evidence="2">Uncharacterized protein</fullName>
    </submittedName>
</protein>
<keyword evidence="1" id="KW-1133">Transmembrane helix</keyword>
<keyword evidence="1" id="KW-0812">Transmembrane</keyword>
<keyword evidence="1" id="KW-0472">Membrane</keyword>